<proteinExistence type="predicted"/>
<feature type="transmembrane region" description="Helical" evidence="10">
    <location>
        <begin position="64"/>
        <end position="93"/>
    </location>
</feature>
<dbReference type="InterPro" id="IPR011712">
    <property type="entry name" value="Sig_transdc_His_kin_sub3_dim/P"/>
</dbReference>
<dbReference type="PANTHER" id="PTHR24421:SF10">
    <property type="entry name" value="NITRATE_NITRITE SENSOR PROTEIN NARQ"/>
    <property type="match status" value="1"/>
</dbReference>
<evidence type="ECO:0000256" key="2">
    <source>
        <dbReference type="ARBA" id="ARBA00012438"/>
    </source>
</evidence>
<evidence type="ECO:0000313" key="12">
    <source>
        <dbReference type="EMBL" id="MCO6394791.1"/>
    </source>
</evidence>
<comment type="caution">
    <text evidence="12">The sequence shown here is derived from an EMBL/GenBank/DDBJ whole genome shotgun (WGS) entry which is preliminary data.</text>
</comment>
<feature type="domain" description="Signal transduction histidine kinase subgroup 3 dimerisation and phosphoacceptor" evidence="11">
    <location>
        <begin position="184"/>
        <end position="243"/>
    </location>
</feature>
<evidence type="ECO:0000256" key="8">
    <source>
        <dbReference type="ARBA" id="ARBA00023012"/>
    </source>
</evidence>
<dbReference type="Pfam" id="PF07730">
    <property type="entry name" value="HisKA_3"/>
    <property type="match status" value="1"/>
</dbReference>
<keyword evidence="13" id="KW-1185">Reference proteome</keyword>
<dbReference type="AlphaFoldDB" id="A0AAW5HY81"/>
<dbReference type="CDD" id="cd16917">
    <property type="entry name" value="HATPase_UhpB-NarQ-NarX-like"/>
    <property type="match status" value="1"/>
</dbReference>
<dbReference type="Gene3D" id="3.30.565.10">
    <property type="entry name" value="Histidine kinase-like ATPase, C-terminal domain"/>
    <property type="match status" value="1"/>
</dbReference>
<dbReference type="Proteomes" id="UP001205920">
    <property type="component" value="Unassembled WGS sequence"/>
</dbReference>
<evidence type="ECO:0000256" key="9">
    <source>
        <dbReference type="SAM" id="Coils"/>
    </source>
</evidence>
<name>A0AAW5HY81_9CORY</name>
<dbReference type="Gene3D" id="1.20.5.1930">
    <property type="match status" value="1"/>
</dbReference>
<dbReference type="EMBL" id="JAEUWV010000010">
    <property type="protein sequence ID" value="MCO6394791.1"/>
    <property type="molecule type" value="Genomic_DNA"/>
</dbReference>
<keyword evidence="9" id="KW-0175">Coiled coil</keyword>
<dbReference type="InterPro" id="IPR036890">
    <property type="entry name" value="HATPase_C_sf"/>
</dbReference>
<keyword evidence="10" id="KW-0472">Membrane</keyword>
<gene>
    <name evidence="12" type="ORF">JMN37_07355</name>
</gene>
<keyword evidence="5" id="KW-0547">Nucleotide-binding</keyword>
<keyword evidence="4" id="KW-0808">Transferase</keyword>
<dbReference type="GO" id="GO:0005524">
    <property type="term" value="F:ATP binding"/>
    <property type="evidence" value="ECO:0007669"/>
    <property type="project" value="UniProtKB-KW"/>
</dbReference>
<dbReference type="PANTHER" id="PTHR24421">
    <property type="entry name" value="NITRATE/NITRITE SENSOR PROTEIN NARX-RELATED"/>
    <property type="match status" value="1"/>
</dbReference>
<dbReference type="InterPro" id="IPR050482">
    <property type="entry name" value="Sensor_HK_TwoCompSys"/>
</dbReference>
<evidence type="ECO:0000256" key="5">
    <source>
        <dbReference type="ARBA" id="ARBA00022741"/>
    </source>
</evidence>
<organism evidence="12 13">
    <name type="scientific">Corynebacterium lipophilum</name>
    <dbReference type="NCBI Taxonomy" id="2804918"/>
    <lineage>
        <taxon>Bacteria</taxon>
        <taxon>Bacillati</taxon>
        <taxon>Actinomycetota</taxon>
        <taxon>Actinomycetes</taxon>
        <taxon>Mycobacteriales</taxon>
        <taxon>Corynebacteriaceae</taxon>
        <taxon>Corynebacterium</taxon>
    </lineage>
</organism>
<evidence type="ECO:0000256" key="1">
    <source>
        <dbReference type="ARBA" id="ARBA00000085"/>
    </source>
</evidence>
<evidence type="ECO:0000256" key="7">
    <source>
        <dbReference type="ARBA" id="ARBA00022840"/>
    </source>
</evidence>
<evidence type="ECO:0000256" key="10">
    <source>
        <dbReference type="SAM" id="Phobius"/>
    </source>
</evidence>
<keyword evidence="8" id="KW-0902">Two-component regulatory system</keyword>
<evidence type="ECO:0000256" key="6">
    <source>
        <dbReference type="ARBA" id="ARBA00022777"/>
    </source>
</evidence>
<keyword evidence="10" id="KW-0812">Transmembrane</keyword>
<keyword evidence="6 12" id="KW-0418">Kinase</keyword>
<evidence type="ECO:0000256" key="4">
    <source>
        <dbReference type="ARBA" id="ARBA00022679"/>
    </source>
</evidence>
<protein>
    <recommendedName>
        <fullName evidence="2">histidine kinase</fullName>
        <ecNumber evidence="2">2.7.13.3</ecNumber>
    </recommendedName>
</protein>
<feature type="transmembrane region" description="Helical" evidence="10">
    <location>
        <begin position="105"/>
        <end position="124"/>
    </location>
</feature>
<dbReference type="GO" id="GO:0000155">
    <property type="term" value="F:phosphorelay sensor kinase activity"/>
    <property type="evidence" value="ECO:0007669"/>
    <property type="project" value="InterPro"/>
</dbReference>
<reference evidence="12 13" key="1">
    <citation type="submission" date="2021-01" db="EMBL/GenBank/DDBJ databases">
        <title>Identification and Characterization of Corynebacterium sp.</title>
        <authorList>
            <person name="Luo Q."/>
            <person name="Qu P."/>
            <person name="Chen Q."/>
        </authorList>
    </citation>
    <scope>NUCLEOTIDE SEQUENCE [LARGE SCALE GENOMIC DNA]</scope>
    <source>
        <strain evidence="12 13">MC-18</strain>
    </source>
</reference>
<dbReference type="RefSeq" id="WP_252931497.1">
    <property type="nucleotide sequence ID" value="NZ_JAEUWV010000010.1"/>
</dbReference>
<evidence type="ECO:0000259" key="11">
    <source>
        <dbReference type="Pfam" id="PF07730"/>
    </source>
</evidence>
<dbReference type="SUPFAM" id="SSF55874">
    <property type="entry name" value="ATPase domain of HSP90 chaperone/DNA topoisomerase II/histidine kinase"/>
    <property type="match status" value="1"/>
</dbReference>
<comment type="catalytic activity">
    <reaction evidence="1">
        <text>ATP + protein L-histidine = ADP + protein N-phospho-L-histidine.</text>
        <dbReference type="EC" id="2.7.13.3"/>
    </reaction>
</comment>
<keyword evidence="10" id="KW-1133">Transmembrane helix</keyword>
<evidence type="ECO:0000313" key="13">
    <source>
        <dbReference type="Proteomes" id="UP001205920"/>
    </source>
</evidence>
<dbReference type="GO" id="GO:0016020">
    <property type="term" value="C:membrane"/>
    <property type="evidence" value="ECO:0007669"/>
    <property type="project" value="InterPro"/>
</dbReference>
<keyword evidence="7" id="KW-0067">ATP-binding</keyword>
<sequence length="395" mass="42837">MDMPPFTARMPVRIRDASIAFVLGVCASLGVLSATRSAWAVVPLLLWAIVAPFSRWRWPTATVLTAFVLLGMRAFSTNLTVAVIVVGVFTAYIIRRNVRPVLRDFAAIALVTGDLVALSLVSPVPRSMPFEQQLPYLAWSATLLVAAGLFGELRRRTEEAATRELEQALRQQRIELQQAMSEQRAFLAREIHDVVTHSLTVIVAQADGGRYGGDCDKALRVIGEVGRESLAQMREVVALLRAPESRSVEPSPVSLDFEELVRTSRLGGLDITYSQTGSAPEQLPLATSLAARRVVQEALTNALKHGDGAALLDVTWEEKQVVIRVSNGFDGTAASLVNGHGLRGMRERAALIGATLQAGPTPTNSGRAEWVTQVRIPYVEQGLAGVIHPDTLEHA</sequence>
<feature type="transmembrane region" description="Helical" evidence="10">
    <location>
        <begin position="136"/>
        <end position="153"/>
    </location>
</feature>
<evidence type="ECO:0000256" key="3">
    <source>
        <dbReference type="ARBA" id="ARBA00022553"/>
    </source>
</evidence>
<accession>A0AAW5HY81</accession>
<dbReference type="EC" id="2.7.13.3" evidence="2"/>
<feature type="coiled-coil region" evidence="9">
    <location>
        <begin position="155"/>
        <end position="182"/>
    </location>
</feature>
<dbReference type="GO" id="GO:0046983">
    <property type="term" value="F:protein dimerization activity"/>
    <property type="evidence" value="ECO:0007669"/>
    <property type="project" value="InterPro"/>
</dbReference>
<keyword evidence="3" id="KW-0597">Phosphoprotein</keyword>